<dbReference type="Gene3D" id="1.10.30.10">
    <property type="entry name" value="High mobility group box domain"/>
    <property type="match status" value="1"/>
</dbReference>
<sequence>MATISPDNEYLITLPYPPEISPTELLSRKKSGPGLTKTANAFFVYRKAYVKELKRLGKRIKMTQISGVISYSWSREPEKTRSAYKDIADEASEMFKKINPTPEKQPSLTKKEIAQKFSRYQPYPLVYTPAYSYCQSASFEQTMPWGGGELAMFPIEFPTYDTKEQIETFGVEPFFDASSIEQLPSELSSGATTCSPSPSSSPISSNTTYITSDGVQYYTPFENVNNLNNLQYFSAVPAVVPAVSVSQTAYEPNQLLLPYTGDISDSVNYMI</sequence>
<dbReference type="AlphaFoldDB" id="A0A9N8YZX3"/>
<name>A0A9N8YZX3_9GLOM</name>
<organism evidence="2 3">
    <name type="scientific">Paraglomus brasilianum</name>
    <dbReference type="NCBI Taxonomy" id="144538"/>
    <lineage>
        <taxon>Eukaryota</taxon>
        <taxon>Fungi</taxon>
        <taxon>Fungi incertae sedis</taxon>
        <taxon>Mucoromycota</taxon>
        <taxon>Glomeromycotina</taxon>
        <taxon>Glomeromycetes</taxon>
        <taxon>Paraglomerales</taxon>
        <taxon>Paraglomeraceae</taxon>
        <taxon>Paraglomus</taxon>
    </lineage>
</organism>
<feature type="domain" description="HMG box" evidence="1">
    <location>
        <begin position="39"/>
        <end position="100"/>
    </location>
</feature>
<accession>A0A9N8YZX3</accession>
<gene>
    <name evidence="2" type="ORF">PBRASI_LOCUS470</name>
</gene>
<evidence type="ECO:0000259" key="1">
    <source>
        <dbReference type="Pfam" id="PF00505"/>
    </source>
</evidence>
<dbReference type="EMBL" id="CAJVPI010000023">
    <property type="protein sequence ID" value="CAG8458920.1"/>
    <property type="molecule type" value="Genomic_DNA"/>
</dbReference>
<proteinExistence type="predicted"/>
<protein>
    <submittedName>
        <fullName evidence="2">2433_t:CDS:1</fullName>
    </submittedName>
</protein>
<dbReference type="SUPFAM" id="SSF47095">
    <property type="entry name" value="HMG-box"/>
    <property type="match status" value="1"/>
</dbReference>
<dbReference type="Pfam" id="PF00505">
    <property type="entry name" value="HMG_box"/>
    <property type="match status" value="1"/>
</dbReference>
<keyword evidence="3" id="KW-1185">Reference proteome</keyword>
<dbReference type="InterPro" id="IPR036910">
    <property type="entry name" value="HMG_box_dom_sf"/>
</dbReference>
<dbReference type="InterPro" id="IPR009071">
    <property type="entry name" value="HMG_box_dom"/>
</dbReference>
<dbReference type="OrthoDB" id="5598240at2759"/>
<evidence type="ECO:0000313" key="3">
    <source>
        <dbReference type="Proteomes" id="UP000789739"/>
    </source>
</evidence>
<dbReference type="Proteomes" id="UP000789739">
    <property type="component" value="Unassembled WGS sequence"/>
</dbReference>
<reference evidence="2" key="1">
    <citation type="submission" date="2021-06" db="EMBL/GenBank/DDBJ databases">
        <authorList>
            <person name="Kallberg Y."/>
            <person name="Tangrot J."/>
            <person name="Rosling A."/>
        </authorList>
    </citation>
    <scope>NUCLEOTIDE SEQUENCE</scope>
    <source>
        <strain evidence="2">BR232B</strain>
    </source>
</reference>
<comment type="caution">
    <text evidence="2">The sequence shown here is derived from an EMBL/GenBank/DDBJ whole genome shotgun (WGS) entry which is preliminary data.</text>
</comment>
<evidence type="ECO:0000313" key="2">
    <source>
        <dbReference type="EMBL" id="CAG8458920.1"/>
    </source>
</evidence>